<keyword evidence="6" id="KW-1185">Reference proteome</keyword>
<keyword evidence="3 5" id="KW-0269">Exonuclease</keyword>
<gene>
    <name evidence="5" type="ORF">G5C51_19515</name>
</gene>
<comment type="caution">
    <text evidence="5">The sequence shown here is derived from an EMBL/GenBank/DDBJ whole genome shotgun (WGS) entry which is preliminary data.</text>
</comment>
<dbReference type="CDD" id="cd06133">
    <property type="entry name" value="ERI-1_3'hExo_like"/>
    <property type="match status" value="1"/>
</dbReference>
<proteinExistence type="predicted"/>
<evidence type="ECO:0000313" key="5">
    <source>
        <dbReference type="EMBL" id="NGN66074.1"/>
    </source>
</evidence>
<dbReference type="InterPro" id="IPR051274">
    <property type="entry name" value="3-5_Exoribonuclease"/>
</dbReference>
<dbReference type="PANTHER" id="PTHR23044:SF61">
    <property type="entry name" value="3'-5' EXORIBONUCLEASE 1-RELATED"/>
    <property type="match status" value="1"/>
</dbReference>
<dbReference type="SUPFAM" id="SSF53098">
    <property type="entry name" value="Ribonuclease H-like"/>
    <property type="match status" value="1"/>
</dbReference>
<dbReference type="AlphaFoldDB" id="A0A6G4U1P6"/>
<dbReference type="EMBL" id="JAAKZV010000083">
    <property type="protein sequence ID" value="NGN66074.1"/>
    <property type="molecule type" value="Genomic_DNA"/>
</dbReference>
<evidence type="ECO:0000256" key="3">
    <source>
        <dbReference type="ARBA" id="ARBA00022839"/>
    </source>
</evidence>
<keyword evidence="1" id="KW-0540">Nuclease</keyword>
<dbReference type="Pfam" id="PF00929">
    <property type="entry name" value="RNase_T"/>
    <property type="match status" value="1"/>
</dbReference>
<dbReference type="InterPro" id="IPR012337">
    <property type="entry name" value="RNaseH-like_sf"/>
</dbReference>
<dbReference type="GO" id="GO:0000175">
    <property type="term" value="F:3'-5'-RNA exonuclease activity"/>
    <property type="evidence" value="ECO:0007669"/>
    <property type="project" value="InterPro"/>
</dbReference>
<reference evidence="5 6" key="1">
    <citation type="submission" date="2020-02" db="EMBL/GenBank/DDBJ databases">
        <title>Whole-genome analyses of novel actinobacteria.</title>
        <authorList>
            <person name="Sahin N."/>
        </authorList>
    </citation>
    <scope>NUCLEOTIDE SEQUENCE [LARGE SCALE GENOMIC DNA]</scope>
    <source>
        <strain evidence="5 6">A7024</strain>
    </source>
</reference>
<dbReference type="InterPro" id="IPR047201">
    <property type="entry name" value="ERI-1_3'hExo-like"/>
</dbReference>
<evidence type="ECO:0000256" key="2">
    <source>
        <dbReference type="ARBA" id="ARBA00022801"/>
    </source>
</evidence>
<evidence type="ECO:0000256" key="1">
    <source>
        <dbReference type="ARBA" id="ARBA00022722"/>
    </source>
</evidence>
<dbReference type="RefSeq" id="WP_165239111.1">
    <property type="nucleotide sequence ID" value="NZ_JAAKZV010000083.1"/>
</dbReference>
<dbReference type="GO" id="GO:0003676">
    <property type="term" value="F:nucleic acid binding"/>
    <property type="evidence" value="ECO:0007669"/>
    <property type="project" value="InterPro"/>
</dbReference>
<sequence length="198" mass="21402">MPTFVAFDLEFTTWPGAHEGDWSEPGQLREIVQIGAVRLRDDLSVVEEYEALVKPVANPRLSPYFTELTGIGQQDVDREGLPPAEALSDFLRFCEGQAVLSYGNDMVVIGENVGWARARGEDVKSSYLAAHFLNIRPWLNTLAPATARANSGRLWEALGLPRPTAGGAEHSALFDAHSLAAAIRSVCAAGARLPEGCV</sequence>
<accession>A0A6G4U1P6</accession>
<dbReference type="Proteomes" id="UP000481583">
    <property type="component" value="Unassembled WGS sequence"/>
</dbReference>
<evidence type="ECO:0000313" key="6">
    <source>
        <dbReference type="Proteomes" id="UP000481583"/>
    </source>
</evidence>
<dbReference type="SMART" id="SM00479">
    <property type="entry name" value="EXOIII"/>
    <property type="match status" value="1"/>
</dbReference>
<name>A0A6G4U1P6_9ACTN</name>
<keyword evidence="2" id="KW-0378">Hydrolase</keyword>
<dbReference type="InterPro" id="IPR013520">
    <property type="entry name" value="Ribonucl_H"/>
</dbReference>
<protein>
    <submittedName>
        <fullName evidence="5">Exonuclease domain-containing protein</fullName>
    </submittedName>
</protein>
<feature type="domain" description="Exonuclease" evidence="4">
    <location>
        <begin position="3"/>
        <end position="192"/>
    </location>
</feature>
<dbReference type="PANTHER" id="PTHR23044">
    <property type="entry name" value="3'-5' EXONUCLEASE ERI1-RELATED"/>
    <property type="match status" value="1"/>
</dbReference>
<evidence type="ECO:0000259" key="4">
    <source>
        <dbReference type="SMART" id="SM00479"/>
    </source>
</evidence>
<dbReference type="Gene3D" id="3.30.420.10">
    <property type="entry name" value="Ribonuclease H-like superfamily/Ribonuclease H"/>
    <property type="match status" value="1"/>
</dbReference>
<organism evidence="5 6">
    <name type="scientific">Streptomyces coryli</name>
    <dbReference type="NCBI Taxonomy" id="1128680"/>
    <lineage>
        <taxon>Bacteria</taxon>
        <taxon>Bacillati</taxon>
        <taxon>Actinomycetota</taxon>
        <taxon>Actinomycetes</taxon>
        <taxon>Kitasatosporales</taxon>
        <taxon>Streptomycetaceae</taxon>
        <taxon>Streptomyces</taxon>
    </lineage>
</organism>
<dbReference type="InterPro" id="IPR036397">
    <property type="entry name" value="RNaseH_sf"/>
</dbReference>